<dbReference type="Gene3D" id="2.160.20.80">
    <property type="entry name" value="E3 ubiquitin-protein ligase SopA"/>
    <property type="match status" value="1"/>
</dbReference>
<evidence type="ECO:0000256" key="1">
    <source>
        <dbReference type="ARBA" id="ARBA00022737"/>
    </source>
</evidence>
<dbReference type="AlphaFoldDB" id="A0A1H0VD99"/>
<dbReference type="Proteomes" id="UP000199651">
    <property type="component" value="Unassembled WGS sequence"/>
</dbReference>
<dbReference type="SUPFAM" id="SSF141571">
    <property type="entry name" value="Pentapeptide repeat-like"/>
    <property type="match status" value="1"/>
</dbReference>
<evidence type="ECO:0000313" key="3">
    <source>
        <dbReference type="Proteomes" id="UP000199651"/>
    </source>
</evidence>
<dbReference type="InterPro" id="IPR001646">
    <property type="entry name" value="5peptide_repeat"/>
</dbReference>
<protein>
    <submittedName>
        <fullName evidence="2">Pentapeptide repeat-containing protein</fullName>
    </submittedName>
</protein>
<proteinExistence type="predicted"/>
<organism evidence="2 3">
    <name type="scientific">Actinokineospora alba</name>
    <dbReference type="NCBI Taxonomy" id="504798"/>
    <lineage>
        <taxon>Bacteria</taxon>
        <taxon>Bacillati</taxon>
        <taxon>Actinomycetota</taxon>
        <taxon>Actinomycetes</taxon>
        <taxon>Pseudonocardiales</taxon>
        <taxon>Pseudonocardiaceae</taxon>
        <taxon>Actinokineospora</taxon>
    </lineage>
</organism>
<dbReference type="OrthoDB" id="4563217at2"/>
<name>A0A1H0VD99_9PSEU</name>
<evidence type="ECO:0000313" key="2">
    <source>
        <dbReference type="EMBL" id="SDP76311.1"/>
    </source>
</evidence>
<dbReference type="STRING" id="504798.SAMN05421871_101952"/>
<dbReference type="PANTHER" id="PTHR47485:SF1">
    <property type="entry name" value="THYLAKOID LUMENAL 17.4 KDA PROTEIN, CHLOROPLASTIC"/>
    <property type="match status" value="1"/>
</dbReference>
<reference evidence="3" key="1">
    <citation type="submission" date="2016-10" db="EMBL/GenBank/DDBJ databases">
        <authorList>
            <person name="Varghese N."/>
            <person name="Submissions S."/>
        </authorList>
    </citation>
    <scope>NUCLEOTIDE SEQUENCE [LARGE SCALE GENOMIC DNA]</scope>
    <source>
        <strain evidence="3">IBRC-M 10655</strain>
    </source>
</reference>
<gene>
    <name evidence="2" type="ORF">SAMN05192558_113198</name>
</gene>
<dbReference type="Pfam" id="PF00805">
    <property type="entry name" value="Pentapeptide"/>
    <property type="match status" value="3"/>
</dbReference>
<sequence>MERRPRTFEWTTLASLLTAIAAIAALYFTNQSLQASGTQQVTDRFGKAVEQLASEKLTVRHGGIYALERLAQDSPRDHSTIMEILTAFVRTQAPLSSCPQVLVAEPVLAVDVQSALTVIGRRATKFDSVNRLDLSKTCLRGANLSSLDFGNANFNDADLGRSLLWRTKLRESIFWNTVFTSSSMIGADFTGAQLASTKFTSAELDTRTGGKYTMATNLALADFTRADLSKADFTGANVEGVALTEAQRREAVGLSH</sequence>
<accession>A0A1H0VD99</accession>
<keyword evidence="3" id="KW-1185">Reference proteome</keyword>
<dbReference type="RefSeq" id="WP_091382865.1">
    <property type="nucleotide sequence ID" value="NZ_FNDV01000001.1"/>
</dbReference>
<dbReference type="EMBL" id="FNJB01000013">
    <property type="protein sequence ID" value="SDP76311.1"/>
    <property type="molecule type" value="Genomic_DNA"/>
</dbReference>
<dbReference type="PANTHER" id="PTHR47485">
    <property type="entry name" value="THYLAKOID LUMENAL 17.4 KDA PROTEIN, CHLOROPLASTIC"/>
    <property type="match status" value="1"/>
</dbReference>
<keyword evidence="1" id="KW-0677">Repeat</keyword>